<name>A0ABQ6J2X8_9GAMM</name>
<sequence>MNTDNELYSFMTKCSHDKLTGDHYLIIGEHLNKLNKSAVDNENIFTLKISENAENAENSKLVNALLSLK</sequence>
<proteinExistence type="predicted"/>
<gene>
    <name evidence="1" type="ORF">GCM10025855_16120</name>
</gene>
<dbReference type="Proteomes" id="UP001157046">
    <property type="component" value="Unassembled WGS sequence"/>
</dbReference>
<comment type="caution">
    <text evidence="1">The sequence shown here is derived from an EMBL/GenBank/DDBJ whole genome shotgun (WGS) entry which is preliminary data.</text>
</comment>
<organism evidence="1 2">
    <name type="scientific">Shewanella glacialipiscicola</name>
    <dbReference type="NCBI Taxonomy" id="614069"/>
    <lineage>
        <taxon>Bacteria</taxon>
        <taxon>Pseudomonadati</taxon>
        <taxon>Pseudomonadota</taxon>
        <taxon>Gammaproteobacteria</taxon>
        <taxon>Alteromonadales</taxon>
        <taxon>Shewanellaceae</taxon>
        <taxon>Shewanella</taxon>
    </lineage>
</organism>
<protein>
    <submittedName>
        <fullName evidence="1">Uncharacterized protein</fullName>
    </submittedName>
</protein>
<accession>A0ABQ6J2X8</accession>
<reference evidence="2" key="1">
    <citation type="journal article" date="2019" name="Int. J. Syst. Evol. Microbiol.">
        <title>The Global Catalogue of Microorganisms (GCM) 10K type strain sequencing project: providing services to taxonomists for standard genome sequencing and annotation.</title>
        <authorList>
            <consortium name="The Broad Institute Genomics Platform"/>
            <consortium name="The Broad Institute Genome Sequencing Center for Infectious Disease"/>
            <person name="Wu L."/>
            <person name="Ma J."/>
        </authorList>
    </citation>
    <scope>NUCLEOTIDE SEQUENCE [LARGE SCALE GENOMIC DNA]</scope>
    <source>
        <strain evidence="2">NBRC 102030</strain>
    </source>
</reference>
<evidence type="ECO:0000313" key="2">
    <source>
        <dbReference type="Proteomes" id="UP001157046"/>
    </source>
</evidence>
<evidence type="ECO:0000313" key="1">
    <source>
        <dbReference type="EMBL" id="GMA82079.1"/>
    </source>
</evidence>
<dbReference type="RefSeq" id="WP_220733435.1">
    <property type="nucleotide sequence ID" value="NZ_BSUY01000001.1"/>
</dbReference>
<dbReference type="EMBL" id="BSUY01000001">
    <property type="protein sequence ID" value="GMA82079.1"/>
    <property type="molecule type" value="Genomic_DNA"/>
</dbReference>
<keyword evidence="2" id="KW-1185">Reference proteome</keyword>